<name>A0AAT9GTU2_9CREN</name>
<gene>
    <name evidence="1" type="ORF">SJAV_22530</name>
</gene>
<dbReference type="RefSeq" id="WP_369609832.1">
    <property type="nucleotide sequence ID" value="NZ_AP031322.1"/>
</dbReference>
<reference evidence="1" key="1">
    <citation type="submission" date="2024-03" db="EMBL/GenBank/DDBJ databases">
        <title>Complete genome sequence of Sulfurisphaera javensis strain KD-1.</title>
        <authorList>
            <person name="Sakai H."/>
            <person name="Nur N."/>
            <person name="Suwanto A."/>
            <person name="Kurosawa N."/>
        </authorList>
    </citation>
    <scope>NUCLEOTIDE SEQUENCE</scope>
    <source>
        <strain evidence="1">KD-1</strain>
    </source>
</reference>
<accession>A0AAT9GTU2</accession>
<dbReference type="AlphaFoldDB" id="A0AAT9GTU2"/>
<dbReference type="GeneID" id="92355205"/>
<dbReference type="KEGG" id="sjv:SJAV_22530"/>
<dbReference type="EMBL" id="AP031322">
    <property type="protein sequence ID" value="BFH74309.1"/>
    <property type="molecule type" value="Genomic_DNA"/>
</dbReference>
<organism evidence="1">
    <name type="scientific">Sulfurisphaera javensis</name>
    <dbReference type="NCBI Taxonomy" id="2049879"/>
    <lineage>
        <taxon>Archaea</taxon>
        <taxon>Thermoproteota</taxon>
        <taxon>Thermoprotei</taxon>
        <taxon>Sulfolobales</taxon>
        <taxon>Sulfolobaceae</taxon>
        <taxon>Sulfurisphaera</taxon>
    </lineage>
</organism>
<sequence>MEICQRCNKREAITVIGGRKLCEYCARDEIIKRVRREIYDSKQFSYNDKVAIIIEEEFGPLSALLKFIIDKACYKCKLIIDEVKVNVQKDNINDIIWNMIIEAEKLQHKIKVLPFTSDFLLSYLIYSISSQDSNYLSFAKVMTIFNNNIFFIPLYSTSINELKGFAEIKLRWRDEMFNKIYEWTLSYLQENYELFHTFHSSIKLFQGKTCKLCNAFINEGEYCQRCNKILASLSRPY</sequence>
<proteinExistence type="predicted"/>
<evidence type="ECO:0000313" key="1">
    <source>
        <dbReference type="EMBL" id="BFH74309.1"/>
    </source>
</evidence>
<protein>
    <submittedName>
        <fullName evidence="1">Uncharacterized protein</fullName>
    </submittedName>
</protein>